<evidence type="ECO:0000256" key="6">
    <source>
        <dbReference type="ARBA" id="ARBA00023014"/>
    </source>
</evidence>
<dbReference type="SFLD" id="SFLDS00029">
    <property type="entry name" value="Radical_SAM"/>
    <property type="match status" value="1"/>
</dbReference>
<dbReference type="GO" id="GO:0046872">
    <property type="term" value="F:metal ion binding"/>
    <property type="evidence" value="ECO:0007669"/>
    <property type="project" value="UniProtKB-KW"/>
</dbReference>
<dbReference type="Pfam" id="PF04055">
    <property type="entry name" value="Radical_SAM"/>
    <property type="match status" value="1"/>
</dbReference>
<evidence type="ECO:0000256" key="4">
    <source>
        <dbReference type="ARBA" id="ARBA00022723"/>
    </source>
</evidence>
<keyword evidence="2" id="KW-0004">4Fe-4S</keyword>
<name>A0A177E5V6_9BACT</name>
<dbReference type="Gene3D" id="3.20.20.70">
    <property type="entry name" value="Aldolase class I"/>
    <property type="match status" value="1"/>
</dbReference>
<reference evidence="8 9" key="1">
    <citation type="submission" date="2016-02" db="EMBL/GenBank/DDBJ databases">
        <title>Draft genome sequence of Thermodesulfatator sp. S606.</title>
        <authorList>
            <person name="Lai Q."/>
            <person name="Cao J."/>
            <person name="Dupont S."/>
            <person name="Shao Z."/>
            <person name="Jebbar M."/>
            <person name="Alain K."/>
        </authorList>
    </citation>
    <scope>NUCLEOTIDE SEQUENCE [LARGE SCALE GENOMIC DNA]</scope>
    <source>
        <strain evidence="8 9">S606</strain>
    </source>
</reference>
<dbReference type="SUPFAM" id="SSF46785">
    <property type="entry name" value="Winged helix' DNA-binding domain"/>
    <property type="match status" value="1"/>
</dbReference>
<dbReference type="InterPro" id="IPR040084">
    <property type="entry name" value="GTPase_Obg"/>
</dbReference>
<dbReference type="InterPro" id="IPR007197">
    <property type="entry name" value="rSAM"/>
</dbReference>
<dbReference type="GO" id="GO:0003824">
    <property type="term" value="F:catalytic activity"/>
    <property type="evidence" value="ECO:0007669"/>
    <property type="project" value="InterPro"/>
</dbReference>
<dbReference type="CDD" id="cd01335">
    <property type="entry name" value="Radical_SAM"/>
    <property type="match status" value="1"/>
</dbReference>
<protein>
    <recommendedName>
        <fullName evidence="7">Radical SAM core domain-containing protein</fullName>
    </recommendedName>
</protein>
<evidence type="ECO:0000313" key="8">
    <source>
        <dbReference type="EMBL" id="OAG27168.1"/>
    </source>
</evidence>
<dbReference type="AlphaFoldDB" id="A0A177E5V6"/>
<evidence type="ECO:0000256" key="1">
    <source>
        <dbReference type="ARBA" id="ARBA00001966"/>
    </source>
</evidence>
<comment type="caution">
    <text evidence="8">The sequence shown here is derived from an EMBL/GenBank/DDBJ whole genome shotgun (WGS) entry which is preliminary data.</text>
</comment>
<dbReference type="GO" id="GO:0051539">
    <property type="term" value="F:4 iron, 4 sulfur cluster binding"/>
    <property type="evidence" value="ECO:0007669"/>
    <property type="project" value="UniProtKB-KW"/>
</dbReference>
<keyword evidence="5" id="KW-0408">Iron</keyword>
<sequence length="290" mass="32695">MGVDPLIPKVCSFDCLYCEIGPTKIHTLYRQIYRSTEEIKKALKERLSDKTLHFEVLTFAGSGEPTLHAELDKLILFAKELTDRPICVLTNSSLLWQEEVRKALVSADLVLPSLDAVSEDVFQKLNRPVEGLKSSKIIEGLKKFREEFTGEIWLEIMFVAGINDSETEIKALAKVTKEISPDKIQLNSVDRPPAYARAKAIPLKKMREIASFFEGQVEVITREALKEAGGKRKPSAQEILALISHRPAPSKEIAQALSSDFRATLTILEELVKKGQAKTKRHQNKIFYYV</sequence>
<keyword evidence="4" id="KW-0479">Metal-binding</keyword>
<keyword evidence="3" id="KW-0949">S-adenosyl-L-methionine</keyword>
<dbReference type="InterPro" id="IPR013785">
    <property type="entry name" value="Aldolase_TIM"/>
</dbReference>
<dbReference type="InterPro" id="IPR058240">
    <property type="entry name" value="rSAM_sf"/>
</dbReference>
<dbReference type="PROSITE" id="PS51918">
    <property type="entry name" value="RADICAL_SAM"/>
    <property type="match status" value="1"/>
</dbReference>
<dbReference type="PANTHER" id="PTHR43787:SF11">
    <property type="entry name" value="UPF0026 PROTEIN SLR1464"/>
    <property type="match status" value="1"/>
</dbReference>
<evidence type="ECO:0000256" key="5">
    <source>
        <dbReference type="ARBA" id="ARBA00023004"/>
    </source>
</evidence>
<dbReference type="PANTHER" id="PTHR43787">
    <property type="entry name" value="FEMO COFACTOR BIOSYNTHESIS PROTEIN NIFB-RELATED"/>
    <property type="match status" value="1"/>
</dbReference>
<evidence type="ECO:0000256" key="3">
    <source>
        <dbReference type="ARBA" id="ARBA00022691"/>
    </source>
</evidence>
<accession>A0A177E5V6</accession>
<comment type="cofactor">
    <cofactor evidence="1">
        <name>[4Fe-4S] cluster</name>
        <dbReference type="ChEBI" id="CHEBI:49883"/>
    </cofactor>
</comment>
<dbReference type="Proteomes" id="UP000076964">
    <property type="component" value="Unassembled WGS sequence"/>
</dbReference>
<dbReference type="SUPFAM" id="SSF102114">
    <property type="entry name" value="Radical SAM enzymes"/>
    <property type="match status" value="1"/>
</dbReference>
<proteinExistence type="predicted"/>
<dbReference type="InterPro" id="IPR036390">
    <property type="entry name" value="WH_DNA-bd_sf"/>
</dbReference>
<feature type="domain" description="Radical SAM core" evidence="7">
    <location>
        <begin position="1"/>
        <end position="231"/>
    </location>
</feature>
<keyword evidence="6" id="KW-0411">Iron-sulfur</keyword>
<dbReference type="EMBL" id="LSFI01000038">
    <property type="protein sequence ID" value="OAG27168.1"/>
    <property type="molecule type" value="Genomic_DNA"/>
</dbReference>
<keyword evidence="9" id="KW-1185">Reference proteome</keyword>
<organism evidence="8 9">
    <name type="scientific">Thermodesulfatator autotrophicus</name>
    <dbReference type="NCBI Taxonomy" id="1795632"/>
    <lineage>
        <taxon>Bacteria</taxon>
        <taxon>Pseudomonadati</taxon>
        <taxon>Thermodesulfobacteriota</taxon>
        <taxon>Thermodesulfobacteria</taxon>
        <taxon>Thermodesulfobacteriales</taxon>
        <taxon>Thermodesulfatatoraceae</taxon>
        <taxon>Thermodesulfatator</taxon>
    </lineage>
</organism>
<gene>
    <name evidence="8" type="ORF">TH606_08420</name>
</gene>
<evidence type="ECO:0000256" key="2">
    <source>
        <dbReference type="ARBA" id="ARBA00022485"/>
    </source>
</evidence>
<evidence type="ECO:0000313" key="9">
    <source>
        <dbReference type="Proteomes" id="UP000076964"/>
    </source>
</evidence>
<dbReference type="STRING" id="1795632.TH606_08420"/>
<dbReference type="SFLD" id="SFLDG01083">
    <property type="entry name" value="Uncharacterised_Radical_SAM_Su"/>
    <property type="match status" value="1"/>
</dbReference>
<evidence type="ECO:0000259" key="7">
    <source>
        <dbReference type="PROSITE" id="PS51918"/>
    </source>
</evidence>